<evidence type="ECO:0000259" key="1">
    <source>
        <dbReference type="PROSITE" id="PS51186"/>
    </source>
</evidence>
<dbReference type="EMBL" id="AP024849">
    <property type="protein sequence ID" value="BCZ47372.1"/>
    <property type="molecule type" value="Genomic_DNA"/>
</dbReference>
<dbReference type="InterPro" id="IPR016181">
    <property type="entry name" value="Acyl_CoA_acyltransferase"/>
</dbReference>
<dbReference type="Proteomes" id="UP000824633">
    <property type="component" value="Chromosome"/>
</dbReference>
<evidence type="ECO:0000313" key="2">
    <source>
        <dbReference type="EMBL" id="BCZ47372.1"/>
    </source>
</evidence>
<dbReference type="InterPro" id="IPR000182">
    <property type="entry name" value="GNAT_dom"/>
</dbReference>
<organism evidence="2 3">
    <name type="scientific">Clostridium gelidum</name>
    <dbReference type="NCBI Taxonomy" id="704125"/>
    <lineage>
        <taxon>Bacteria</taxon>
        <taxon>Bacillati</taxon>
        <taxon>Bacillota</taxon>
        <taxon>Clostridia</taxon>
        <taxon>Eubacteriales</taxon>
        <taxon>Clostridiaceae</taxon>
        <taxon>Clostridium</taxon>
    </lineage>
</organism>
<evidence type="ECO:0000313" key="3">
    <source>
        <dbReference type="Proteomes" id="UP000824633"/>
    </source>
</evidence>
<proteinExistence type="predicted"/>
<feature type="domain" description="N-acetyltransferase" evidence="1">
    <location>
        <begin position="33"/>
        <end position="190"/>
    </location>
</feature>
<dbReference type="SUPFAM" id="SSF55729">
    <property type="entry name" value="Acyl-CoA N-acyltransferases (Nat)"/>
    <property type="match status" value="1"/>
</dbReference>
<keyword evidence="3" id="KW-1185">Reference proteome</keyword>
<dbReference type="PROSITE" id="PS51186">
    <property type="entry name" value="GNAT"/>
    <property type="match status" value="1"/>
</dbReference>
<dbReference type="InterPro" id="IPR051531">
    <property type="entry name" value="N-acetyltransferase"/>
</dbReference>
<name>A0ABN6J3K6_9CLOT</name>
<accession>A0ABN6J3K6</accession>
<dbReference type="PANTHER" id="PTHR43792">
    <property type="entry name" value="GNAT FAMILY, PUTATIVE (AFU_ORTHOLOGUE AFUA_3G00765)-RELATED-RELATED"/>
    <property type="match status" value="1"/>
</dbReference>
<sequence length="198" mass="22583">MITNIGTMQIETEKLIVKNFDIGGVVMLKTKRLSLVPLSKEYSEDLIKLWGDYDVIKYTYSTLMNTQEECLGNLIMWLTLQRDNSGPNKFAIFLNNNFIGIAGFPVIHNDNFKCGFFYQIIREYWNNGYGFEAANALLNYIFEKHPQATINADAVVNNPASIKILAKLGFSQICIEEKGFKNNGMELDIVHFGFKSKK</sequence>
<gene>
    <name evidence="2" type="ORF">psyc5s11_34390</name>
</gene>
<dbReference type="Pfam" id="PF13302">
    <property type="entry name" value="Acetyltransf_3"/>
    <property type="match status" value="1"/>
</dbReference>
<dbReference type="PANTHER" id="PTHR43792:SF16">
    <property type="entry name" value="N-ACETYLTRANSFERASE DOMAIN-CONTAINING PROTEIN"/>
    <property type="match status" value="1"/>
</dbReference>
<dbReference type="Gene3D" id="3.40.630.30">
    <property type="match status" value="1"/>
</dbReference>
<reference evidence="3" key="1">
    <citation type="submission" date="2021-07" db="EMBL/GenBank/DDBJ databases">
        <title>Complete genome sequencing of a Clostridium isolate.</title>
        <authorList>
            <person name="Ueki A."/>
            <person name="Tonouchi A."/>
        </authorList>
    </citation>
    <scope>NUCLEOTIDE SEQUENCE [LARGE SCALE GENOMIC DNA]</scope>
    <source>
        <strain evidence="3">C5S11</strain>
    </source>
</reference>
<protein>
    <submittedName>
        <fullName evidence="2">N-acetyltransferase</fullName>
    </submittedName>
</protein>